<organism evidence="2 3">
    <name type="scientific">Botrytis hyacinthi</name>
    <dbReference type="NCBI Taxonomy" id="278943"/>
    <lineage>
        <taxon>Eukaryota</taxon>
        <taxon>Fungi</taxon>
        <taxon>Dikarya</taxon>
        <taxon>Ascomycota</taxon>
        <taxon>Pezizomycotina</taxon>
        <taxon>Leotiomycetes</taxon>
        <taxon>Helotiales</taxon>
        <taxon>Sclerotiniaceae</taxon>
        <taxon>Botrytis</taxon>
    </lineage>
</organism>
<name>A0A4Z1GPJ4_9HELO</name>
<protein>
    <submittedName>
        <fullName evidence="2">Uncharacterized protein</fullName>
    </submittedName>
</protein>
<feature type="region of interest" description="Disordered" evidence="1">
    <location>
        <begin position="43"/>
        <end position="63"/>
    </location>
</feature>
<gene>
    <name evidence="2" type="ORF">BHYA_0078g00200</name>
</gene>
<dbReference type="AlphaFoldDB" id="A0A4Z1GPJ4"/>
<comment type="caution">
    <text evidence="2">The sequence shown here is derived from an EMBL/GenBank/DDBJ whole genome shotgun (WGS) entry which is preliminary data.</text>
</comment>
<sequence length="78" mass="8990">MALTANRAIHDEEIVALLFMTLSEKFEFKRMLNQEKITLSTKLNVQGRSKPKPQSETLTSNSTSQDCYKRYSFESRAT</sequence>
<dbReference type="Proteomes" id="UP000297814">
    <property type="component" value="Unassembled WGS sequence"/>
</dbReference>
<reference evidence="2 3" key="1">
    <citation type="submission" date="2017-12" db="EMBL/GenBank/DDBJ databases">
        <title>Comparative genomics of Botrytis spp.</title>
        <authorList>
            <person name="Valero-Jimenez C.A."/>
            <person name="Tapia P."/>
            <person name="Veloso J."/>
            <person name="Silva-Moreno E."/>
            <person name="Staats M."/>
            <person name="Valdes J.H."/>
            <person name="Van Kan J.A.L."/>
        </authorList>
    </citation>
    <scope>NUCLEOTIDE SEQUENCE [LARGE SCALE GENOMIC DNA]</scope>
    <source>
        <strain evidence="2 3">Bh0001</strain>
    </source>
</reference>
<evidence type="ECO:0000313" key="3">
    <source>
        <dbReference type="Proteomes" id="UP000297814"/>
    </source>
</evidence>
<dbReference type="EMBL" id="PQXK01000078">
    <property type="protein sequence ID" value="TGO38268.1"/>
    <property type="molecule type" value="Genomic_DNA"/>
</dbReference>
<proteinExistence type="predicted"/>
<accession>A0A4Z1GPJ4</accession>
<evidence type="ECO:0000256" key="1">
    <source>
        <dbReference type="SAM" id="MobiDB-lite"/>
    </source>
</evidence>
<evidence type="ECO:0000313" key="2">
    <source>
        <dbReference type="EMBL" id="TGO38268.1"/>
    </source>
</evidence>
<keyword evidence="3" id="KW-1185">Reference proteome</keyword>